<dbReference type="SFLD" id="SFLDG00358">
    <property type="entry name" value="Main_(cytGST)"/>
    <property type="match status" value="1"/>
</dbReference>
<dbReference type="EMBL" id="QDDL01000015">
    <property type="protein sequence ID" value="PVZ63556.1"/>
    <property type="molecule type" value="Genomic_DNA"/>
</dbReference>
<proteinExistence type="inferred from homology"/>
<keyword evidence="8" id="KW-1185">Reference proteome</keyword>
<dbReference type="InterPro" id="IPR040079">
    <property type="entry name" value="Glutathione_S-Trfase"/>
</dbReference>
<comment type="catalytic activity">
    <reaction evidence="3">
        <text>RX + glutathione = an S-substituted glutathione + a halide anion + H(+)</text>
        <dbReference type="Rhea" id="RHEA:16437"/>
        <dbReference type="ChEBI" id="CHEBI:15378"/>
        <dbReference type="ChEBI" id="CHEBI:16042"/>
        <dbReference type="ChEBI" id="CHEBI:17792"/>
        <dbReference type="ChEBI" id="CHEBI:57925"/>
        <dbReference type="ChEBI" id="CHEBI:90779"/>
        <dbReference type="EC" id="2.5.1.18"/>
    </reaction>
</comment>
<dbReference type="InterPro" id="IPR036249">
    <property type="entry name" value="Thioredoxin-like_sf"/>
</dbReference>
<evidence type="ECO:0000313" key="8">
    <source>
        <dbReference type="Proteomes" id="UP000244906"/>
    </source>
</evidence>
<evidence type="ECO:0000256" key="4">
    <source>
        <dbReference type="RuleBase" id="RU003494"/>
    </source>
</evidence>
<dbReference type="GO" id="GO:0005737">
    <property type="term" value="C:cytoplasm"/>
    <property type="evidence" value="ECO:0007669"/>
    <property type="project" value="UniProtKB-ARBA"/>
</dbReference>
<gene>
    <name evidence="7" type="ORF">DC094_20965</name>
</gene>
<dbReference type="GO" id="GO:0004601">
    <property type="term" value="F:peroxidase activity"/>
    <property type="evidence" value="ECO:0007669"/>
    <property type="project" value="UniProtKB-ARBA"/>
</dbReference>
<dbReference type="CDD" id="cd03189">
    <property type="entry name" value="GST_C_GTT1_like"/>
    <property type="match status" value="1"/>
</dbReference>
<name>A0A2V1GQC4_9GAMM</name>
<dbReference type="PANTHER" id="PTHR44051">
    <property type="entry name" value="GLUTATHIONE S-TRANSFERASE-RELATED"/>
    <property type="match status" value="1"/>
</dbReference>
<dbReference type="PANTHER" id="PTHR44051:SF9">
    <property type="entry name" value="GLUTATHIONE S-TRANSFERASE 1"/>
    <property type="match status" value="1"/>
</dbReference>
<dbReference type="InterPro" id="IPR010987">
    <property type="entry name" value="Glutathione-S-Trfase_C-like"/>
</dbReference>
<dbReference type="SFLD" id="SFLDG01150">
    <property type="entry name" value="Main.1:_Beta-like"/>
    <property type="match status" value="1"/>
</dbReference>
<evidence type="ECO:0000256" key="2">
    <source>
        <dbReference type="ARBA" id="ARBA00022679"/>
    </source>
</evidence>
<dbReference type="RefSeq" id="WP_116689075.1">
    <property type="nucleotide sequence ID" value="NZ_CAWNYD010000015.1"/>
</dbReference>
<dbReference type="GO" id="GO:0004364">
    <property type="term" value="F:glutathione transferase activity"/>
    <property type="evidence" value="ECO:0007669"/>
    <property type="project" value="UniProtKB-EC"/>
</dbReference>
<keyword evidence="2 7" id="KW-0808">Transferase</keyword>
<dbReference type="InterPro" id="IPR004045">
    <property type="entry name" value="Glutathione_S-Trfase_N"/>
</dbReference>
<dbReference type="Proteomes" id="UP000244906">
    <property type="component" value="Unassembled WGS sequence"/>
</dbReference>
<organism evidence="7 8">
    <name type="scientific">Pelagibaculum spongiae</name>
    <dbReference type="NCBI Taxonomy" id="2080658"/>
    <lineage>
        <taxon>Bacteria</taxon>
        <taxon>Pseudomonadati</taxon>
        <taxon>Pseudomonadota</taxon>
        <taxon>Gammaproteobacteria</taxon>
        <taxon>Oceanospirillales</taxon>
        <taxon>Pelagibaculum</taxon>
    </lineage>
</organism>
<evidence type="ECO:0000259" key="5">
    <source>
        <dbReference type="PROSITE" id="PS50404"/>
    </source>
</evidence>
<sequence>MITLHHLNNSRSQRIIWLLETLAVDYQIKTYQRNSETSLAPEALLEIHPLGKSPVITDGQRTIAESGLIIEYLAQSYRQNVDLLPEQGSEAHWQYLYWLHYAEGSLMPFMVMTLVFEKIKTAPMPFFIRPVAKAIADKAIAGYAGPNLIKNLQYVDDYLEGKTWFAGDKITGADIQMIFPLEAAISRGDARKQYSNIAGYVDHIHQLESYQKALEKGGPYDYAS</sequence>
<dbReference type="EC" id="2.5.1.18" evidence="1"/>
<comment type="caution">
    <text evidence="7">The sequence shown here is derived from an EMBL/GenBank/DDBJ whole genome shotgun (WGS) entry which is preliminary data.</text>
</comment>
<reference evidence="7 8" key="1">
    <citation type="submission" date="2018-04" db="EMBL/GenBank/DDBJ databases">
        <title>Thalassorhabdus spongiae gen. nov., sp. nov., isolated from a marine sponge in South-West Iceland.</title>
        <authorList>
            <person name="Knobloch S."/>
            <person name="Daussin A."/>
            <person name="Johannsson R."/>
            <person name="Marteinsson V.T."/>
        </authorList>
    </citation>
    <scope>NUCLEOTIDE SEQUENCE [LARGE SCALE GENOMIC DNA]</scope>
    <source>
        <strain evidence="7 8">Hp12</strain>
    </source>
</reference>
<dbReference type="InterPro" id="IPR004046">
    <property type="entry name" value="GST_C"/>
</dbReference>
<dbReference type="CDD" id="cd03046">
    <property type="entry name" value="GST_N_GTT1_like"/>
    <property type="match status" value="1"/>
</dbReference>
<dbReference type="SFLD" id="SFLDS00019">
    <property type="entry name" value="Glutathione_Transferase_(cytos"/>
    <property type="match status" value="1"/>
</dbReference>
<dbReference type="FunFam" id="3.40.30.10:FF:000156">
    <property type="entry name" value="Glutathione S-transferase 1"/>
    <property type="match status" value="1"/>
</dbReference>
<evidence type="ECO:0000256" key="3">
    <source>
        <dbReference type="ARBA" id="ARBA00047960"/>
    </source>
</evidence>
<dbReference type="SUPFAM" id="SSF52833">
    <property type="entry name" value="Thioredoxin-like"/>
    <property type="match status" value="1"/>
</dbReference>
<protein>
    <recommendedName>
        <fullName evidence="1">glutathione transferase</fullName>
        <ecNumber evidence="1">2.5.1.18</ecNumber>
    </recommendedName>
</protein>
<dbReference type="OrthoDB" id="9810080at2"/>
<comment type="similarity">
    <text evidence="4">Belongs to the GST superfamily.</text>
</comment>
<dbReference type="Gene3D" id="1.20.1050.10">
    <property type="match status" value="1"/>
</dbReference>
<feature type="domain" description="GST C-terminal" evidence="6">
    <location>
        <begin position="88"/>
        <end position="224"/>
    </location>
</feature>
<accession>A0A2V1GQC4</accession>
<dbReference type="InterPro" id="IPR036282">
    <property type="entry name" value="Glutathione-S-Trfase_C_sf"/>
</dbReference>
<dbReference type="SUPFAM" id="SSF47616">
    <property type="entry name" value="GST C-terminal domain-like"/>
    <property type="match status" value="1"/>
</dbReference>
<dbReference type="Gene3D" id="3.40.30.10">
    <property type="entry name" value="Glutaredoxin"/>
    <property type="match status" value="1"/>
</dbReference>
<feature type="domain" description="GST N-terminal" evidence="5">
    <location>
        <begin position="1"/>
        <end position="81"/>
    </location>
</feature>
<dbReference type="PROSITE" id="PS50404">
    <property type="entry name" value="GST_NTER"/>
    <property type="match status" value="1"/>
</dbReference>
<dbReference type="Pfam" id="PF00043">
    <property type="entry name" value="GST_C"/>
    <property type="match status" value="1"/>
</dbReference>
<evidence type="ECO:0000259" key="6">
    <source>
        <dbReference type="PROSITE" id="PS50405"/>
    </source>
</evidence>
<evidence type="ECO:0000313" key="7">
    <source>
        <dbReference type="EMBL" id="PVZ63556.1"/>
    </source>
</evidence>
<dbReference type="PROSITE" id="PS50405">
    <property type="entry name" value="GST_CTER"/>
    <property type="match status" value="1"/>
</dbReference>
<dbReference type="Pfam" id="PF02798">
    <property type="entry name" value="GST_N"/>
    <property type="match status" value="1"/>
</dbReference>
<dbReference type="AlphaFoldDB" id="A0A2V1GQC4"/>
<evidence type="ECO:0000256" key="1">
    <source>
        <dbReference type="ARBA" id="ARBA00012452"/>
    </source>
</evidence>